<evidence type="ECO:0000313" key="1">
    <source>
        <dbReference type="EMBL" id="CAG8439578.1"/>
    </source>
</evidence>
<evidence type="ECO:0000313" key="2">
    <source>
        <dbReference type="Proteomes" id="UP000789525"/>
    </source>
</evidence>
<keyword evidence="2" id="KW-1185">Reference proteome</keyword>
<proteinExistence type="predicted"/>
<protein>
    <submittedName>
        <fullName evidence="1">7899_t:CDS:1</fullName>
    </submittedName>
</protein>
<comment type="caution">
    <text evidence="1">The sequence shown here is derived from an EMBL/GenBank/DDBJ whole genome shotgun (WGS) entry which is preliminary data.</text>
</comment>
<reference evidence="1" key="1">
    <citation type="submission" date="2021-06" db="EMBL/GenBank/DDBJ databases">
        <authorList>
            <person name="Kallberg Y."/>
            <person name="Tangrot J."/>
            <person name="Rosling A."/>
        </authorList>
    </citation>
    <scope>NUCLEOTIDE SEQUENCE</scope>
    <source>
        <strain evidence="1">CL356</strain>
    </source>
</reference>
<dbReference type="EMBL" id="CAJVPT010000149">
    <property type="protein sequence ID" value="CAG8439578.1"/>
    <property type="molecule type" value="Genomic_DNA"/>
</dbReference>
<sequence>MSQMPAEGDDDFYDPMNMDDYDEQLDNAAGPSYHSQSSYNIREGGQFSSGDRHLSGGGYEEGFFSSPHQHHKGGHHHRQSQQGDKTVDQDFFNGKYI</sequence>
<accession>A0ACA9JW91</accession>
<dbReference type="Proteomes" id="UP000789525">
    <property type="component" value="Unassembled WGS sequence"/>
</dbReference>
<gene>
    <name evidence="1" type="ORF">ACOLOM_LOCUS140</name>
</gene>
<name>A0ACA9JW91_9GLOM</name>
<organism evidence="1 2">
    <name type="scientific">Acaulospora colombiana</name>
    <dbReference type="NCBI Taxonomy" id="27376"/>
    <lineage>
        <taxon>Eukaryota</taxon>
        <taxon>Fungi</taxon>
        <taxon>Fungi incertae sedis</taxon>
        <taxon>Mucoromycota</taxon>
        <taxon>Glomeromycotina</taxon>
        <taxon>Glomeromycetes</taxon>
        <taxon>Diversisporales</taxon>
        <taxon>Acaulosporaceae</taxon>
        <taxon>Acaulospora</taxon>
    </lineage>
</organism>